<reference evidence="5 6" key="1">
    <citation type="submission" date="2020-07" db="EMBL/GenBank/DDBJ databases">
        <title>Novel species isolated from subtropical streams in China.</title>
        <authorList>
            <person name="Lu H."/>
        </authorList>
    </citation>
    <scope>NUCLEOTIDE SEQUENCE [LARGE SCALE GENOMIC DNA]</scope>
    <source>
        <strain evidence="5 6">LX47W</strain>
    </source>
</reference>
<keyword evidence="3" id="KW-0807">Transducer</keyword>
<dbReference type="Gene3D" id="1.10.287.950">
    <property type="entry name" value="Methyl-accepting chemotaxis protein"/>
    <property type="match status" value="1"/>
</dbReference>
<name>A0A7W2F7J2_9BURK</name>
<sequence length="206" mass="21063">MLAQAASGVAIQGGQVVSQVVDTMKGISESSRQISDIISVIDGIAFQTNILALNAAVEAARAGEQGRGFAVVATEVRNLAGRSAEAAKEIKELINASVERVEQGTSLVDQAGSTMEEVVTAIQRVTDIMAEISSASAEQSAGVTQVGEAVTQMDENTQQNAALVEEMAAAASALNGQAAELVQAVAVFRLQPGAAARSQAPVLLNA</sequence>
<protein>
    <recommendedName>
        <fullName evidence="4">Methyl-accepting transducer domain-containing protein</fullName>
    </recommendedName>
</protein>
<comment type="caution">
    <text evidence="5">The sequence shown here is derived from an EMBL/GenBank/DDBJ whole genome shotgun (WGS) entry which is preliminary data.</text>
</comment>
<evidence type="ECO:0000256" key="3">
    <source>
        <dbReference type="PROSITE-ProRule" id="PRU00284"/>
    </source>
</evidence>
<organism evidence="5 6">
    <name type="scientific">Rugamonas apoptosis</name>
    <dbReference type="NCBI Taxonomy" id="2758570"/>
    <lineage>
        <taxon>Bacteria</taxon>
        <taxon>Pseudomonadati</taxon>
        <taxon>Pseudomonadota</taxon>
        <taxon>Betaproteobacteria</taxon>
        <taxon>Burkholderiales</taxon>
        <taxon>Oxalobacteraceae</taxon>
        <taxon>Telluria group</taxon>
        <taxon>Rugamonas</taxon>
    </lineage>
</organism>
<dbReference type="PANTHER" id="PTHR43531:SF14">
    <property type="entry name" value="METHYL-ACCEPTING CHEMOTAXIS PROTEIN I-RELATED"/>
    <property type="match status" value="1"/>
</dbReference>
<evidence type="ECO:0000259" key="4">
    <source>
        <dbReference type="PROSITE" id="PS50111"/>
    </source>
</evidence>
<dbReference type="Pfam" id="PF00015">
    <property type="entry name" value="MCPsignal"/>
    <property type="match status" value="1"/>
</dbReference>
<dbReference type="EMBL" id="JACEZU010000002">
    <property type="protein sequence ID" value="MBA5686562.1"/>
    <property type="molecule type" value="Genomic_DNA"/>
</dbReference>
<dbReference type="GO" id="GO:0007165">
    <property type="term" value="P:signal transduction"/>
    <property type="evidence" value="ECO:0007669"/>
    <property type="project" value="UniProtKB-KW"/>
</dbReference>
<dbReference type="InterPro" id="IPR004089">
    <property type="entry name" value="MCPsignal_dom"/>
</dbReference>
<dbReference type="PANTHER" id="PTHR43531">
    <property type="entry name" value="PROTEIN ICFG"/>
    <property type="match status" value="1"/>
</dbReference>
<feature type="domain" description="Methyl-accepting transducer" evidence="4">
    <location>
        <begin position="1"/>
        <end position="175"/>
    </location>
</feature>
<dbReference type="InterPro" id="IPR051310">
    <property type="entry name" value="MCP_chemotaxis"/>
</dbReference>
<keyword evidence="6" id="KW-1185">Reference proteome</keyword>
<dbReference type="GO" id="GO:0006935">
    <property type="term" value="P:chemotaxis"/>
    <property type="evidence" value="ECO:0007669"/>
    <property type="project" value="InterPro"/>
</dbReference>
<dbReference type="AlphaFoldDB" id="A0A7W2F7J2"/>
<dbReference type="PROSITE" id="PS50111">
    <property type="entry name" value="CHEMOTAXIS_TRANSDUC_2"/>
    <property type="match status" value="1"/>
</dbReference>
<dbReference type="GO" id="GO:0004888">
    <property type="term" value="F:transmembrane signaling receptor activity"/>
    <property type="evidence" value="ECO:0007669"/>
    <property type="project" value="InterPro"/>
</dbReference>
<accession>A0A7W2F7J2</accession>
<keyword evidence="1" id="KW-0488">Methylation</keyword>
<gene>
    <name evidence="5" type="ORF">H3H39_05785</name>
</gene>
<comment type="similarity">
    <text evidence="2">Belongs to the methyl-accepting chemotaxis (MCP) protein family.</text>
</comment>
<dbReference type="SMART" id="SM00283">
    <property type="entry name" value="MA"/>
    <property type="match status" value="1"/>
</dbReference>
<evidence type="ECO:0000313" key="6">
    <source>
        <dbReference type="Proteomes" id="UP000573499"/>
    </source>
</evidence>
<dbReference type="Proteomes" id="UP000573499">
    <property type="component" value="Unassembled WGS sequence"/>
</dbReference>
<dbReference type="SUPFAM" id="SSF58104">
    <property type="entry name" value="Methyl-accepting chemotaxis protein (MCP) signaling domain"/>
    <property type="match status" value="1"/>
</dbReference>
<evidence type="ECO:0000256" key="1">
    <source>
        <dbReference type="ARBA" id="ARBA00022481"/>
    </source>
</evidence>
<dbReference type="PRINTS" id="PR00260">
    <property type="entry name" value="CHEMTRNSDUCR"/>
</dbReference>
<dbReference type="GO" id="GO:0005886">
    <property type="term" value="C:plasma membrane"/>
    <property type="evidence" value="ECO:0007669"/>
    <property type="project" value="TreeGrafter"/>
</dbReference>
<evidence type="ECO:0000313" key="5">
    <source>
        <dbReference type="EMBL" id="MBA5686562.1"/>
    </source>
</evidence>
<proteinExistence type="inferred from homology"/>
<dbReference type="InterPro" id="IPR004090">
    <property type="entry name" value="Chemotax_Me-accpt_rcpt"/>
</dbReference>
<evidence type="ECO:0000256" key="2">
    <source>
        <dbReference type="ARBA" id="ARBA00029447"/>
    </source>
</evidence>